<protein>
    <submittedName>
        <fullName evidence="2">Cell surface protein</fullName>
    </submittedName>
</protein>
<organism evidence="2 3">
    <name type="scientific">Diaphorobacter ruginosibacter</name>
    <dbReference type="NCBI Taxonomy" id="1715720"/>
    <lineage>
        <taxon>Bacteria</taxon>
        <taxon>Pseudomonadati</taxon>
        <taxon>Pseudomonadota</taxon>
        <taxon>Betaproteobacteria</taxon>
        <taxon>Burkholderiales</taxon>
        <taxon>Comamonadaceae</taxon>
        <taxon>Diaphorobacter</taxon>
    </lineage>
</organism>
<dbReference type="EMBL" id="CP060714">
    <property type="protein sequence ID" value="QNN57840.1"/>
    <property type="molecule type" value="Genomic_DNA"/>
</dbReference>
<name>A0A7G9RQG5_9BURK</name>
<sequence>MKKNVLALSIATAVVGFAGSAHAIQTLGTAATATQLAFGDTGIGHMLLVPYFTTQNGNATLLSLVNTDTVNGKAVKVRFRGAKNSDDVFDFQVFLSPGDVWTANVSQNSAGKSFLTTEDNSCTRPKSVNREFITDRVSGKVDKNGETLEGYVEIFNMADIVKDSLVYNVIKHKNGKAPCWDSAVPAELAAWNKLSNDLAAEADYALLGLVNPTTGLMGNWTIMNVPKALSWSGSATAIQAVKADGTLGTGNVVYFPQTNNPVAAANVALFTADPVLNTPAAAVAAAMYDLPDMSTPYLNGAATPSKQAEDLAKSIATTHVINEFWTDDGIMANTDWVFSMPTRRYAVAMDYKNDKALQNTANVLHFDTNKNVVKNGDALCVNDPSATIWGREEETEVASNEDVISPGTPAEKKAFCGEVSILTFGEEATSSKSAVLSAKLALSGVDSSKYQNGWADLATPGATGVGLPIIGGAFASAYNQAVDQGTSGNFSVTWGHRFIRP</sequence>
<feature type="chain" id="PRO_5028839014" evidence="1">
    <location>
        <begin position="24"/>
        <end position="501"/>
    </location>
</feature>
<feature type="signal peptide" evidence="1">
    <location>
        <begin position="1"/>
        <end position="23"/>
    </location>
</feature>
<dbReference type="AlphaFoldDB" id="A0A7G9RQG5"/>
<dbReference type="RefSeq" id="WP_187598085.1">
    <property type="nucleotide sequence ID" value="NZ_CP060714.1"/>
</dbReference>
<proteinExistence type="predicted"/>
<dbReference type="KEGG" id="drg:H9K76_02855"/>
<accession>A0A7G9RQG5</accession>
<reference evidence="2 3" key="1">
    <citation type="submission" date="2020-08" db="EMBL/GenBank/DDBJ databases">
        <title>Genome sequence of Diaphorobacter ruginosibacter DSM 27467T.</title>
        <authorList>
            <person name="Hyun D.-W."/>
            <person name="Bae J.-W."/>
        </authorList>
    </citation>
    <scope>NUCLEOTIDE SEQUENCE [LARGE SCALE GENOMIC DNA]</scope>
    <source>
        <strain evidence="2 3">DSM 27467</strain>
    </source>
</reference>
<dbReference type="Proteomes" id="UP000515811">
    <property type="component" value="Chromosome"/>
</dbReference>
<evidence type="ECO:0000313" key="3">
    <source>
        <dbReference type="Proteomes" id="UP000515811"/>
    </source>
</evidence>
<gene>
    <name evidence="2" type="ORF">H9K76_02855</name>
</gene>
<keyword evidence="3" id="KW-1185">Reference proteome</keyword>
<evidence type="ECO:0000313" key="2">
    <source>
        <dbReference type="EMBL" id="QNN57840.1"/>
    </source>
</evidence>
<evidence type="ECO:0000256" key="1">
    <source>
        <dbReference type="SAM" id="SignalP"/>
    </source>
</evidence>
<keyword evidence="1" id="KW-0732">Signal</keyword>